<dbReference type="EMBL" id="BART01000018">
    <property type="protein sequence ID" value="GAG61394.1"/>
    <property type="molecule type" value="Genomic_DNA"/>
</dbReference>
<evidence type="ECO:0000256" key="1">
    <source>
        <dbReference type="ARBA" id="ARBA00022448"/>
    </source>
</evidence>
<sequence length="230" mass="25737">MINESLCNNIPEKAEYFNKNATDLIKTIHTNSKQIIEEANNLQVSKIKVICNKFQKDFVDWLGFNVIATYPPPEMISIKQFLKLLLKGKTENVVLIIDNLQKGINLKIKKGEFLCIIGPNGAGKTTLLETINGLLECTKGQTRVFGKTIKKFGCSIRKEIGYVPQEFGVDNFTPFIVKDVIMMGRFGKIGLLKSISNKDYLKVGKAIEAMEINELANRPIGKLSGGQLQR</sequence>
<reference evidence="3" key="1">
    <citation type="journal article" date="2014" name="Front. Microbiol.">
        <title>High frequency of phylogenetically diverse reductive dehalogenase-homologous genes in deep subseafloor sedimentary metagenomes.</title>
        <authorList>
            <person name="Kawai M."/>
            <person name="Futagami T."/>
            <person name="Toyoda A."/>
            <person name="Takaki Y."/>
            <person name="Nishi S."/>
            <person name="Hori S."/>
            <person name="Arai W."/>
            <person name="Tsubouchi T."/>
            <person name="Morono Y."/>
            <person name="Uchiyama I."/>
            <person name="Ito T."/>
            <person name="Fujiyama A."/>
            <person name="Inagaki F."/>
            <person name="Takami H."/>
        </authorList>
    </citation>
    <scope>NUCLEOTIDE SEQUENCE</scope>
    <source>
        <strain evidence="3">Expedition CK06-06</strain>
    </source>
</reference>
<dbReference type="PANTHER" id="PTHR42734">
    <property type="entry name" value="METAL TRANSPORT SYSTEM ATP-BINDING PROTEIN TM_0124-RELATED"/>
    <property type="match status" value="1"/>
</dbReference>
<feature type="domain" description="ABC transporter" evidence="2">
    <location>
        <begin position="102"/>
        <end position="230"/>
    </location>
</feature>
<name>X0YWZ4_9ZZZZ</name>
<comment type="caution">
    <text evidence="3">The sequence shown here is derived from an EMBL/GenBank/DDBJ whole genome shotgun (WGS) entry which is preliminary data.</text>
</comment>
<dbReference type="GO" id="GO:0016887">
    <property type="term" value="F:ATP hydrolysis activity"/>
    <property type="evidence" value="ECO:0007669"/>
    <property type="project" value="InterPro"/>
</dbReference>
<dbReference type="InterPro" id="IPR003439">
    <property type="entry name" value="ABC_transporter-like_ATP-bd"/>
</dbReference>
<dbReference type="SUPFAM" id="SSF53807">
    <property type="entry name" value="Helical backbone' metal receptor"/>
    <property type="match status" value="1"/>
</dbReference>
<dbReference type="GO" id="GO:0005524">
    <property type="term" value="F:ATP binding"/>
    <property type="evidence" value="ECO:0007669"/>
    <property type="project" value="InterPro"/>
</dbReference>
<evidence type="ECO:0000259" key="2">
    <source>
        <dbReference type="Pfam" id="PF00005"/>
    </source>
</evidence>
<dbReference type="Gene3D" id="3.40.50.300">
    <property type="entry name" value="P-loop containing nucleotide triphosphate hydrolases"/>
    <property type="match status" value="1"/>
</dbReference>
<protein>
    <recommendedName>
        <fullName evidence="2">ABC transporter domain-containing protein</fullName>
    </recommendedName>
</protein>
<gene>
    <name evidence="3" type="ORF">S01H4_00165</name>
</gene>
<proteinExistence type="predicted"/>
<dbReference type="InterPro" id="IPR050153">
    <property type="entry name" value="Metal_Ion_Import_ABC"/>
</dbReference>
<dbReference type="SUPFAM" id="SSF52540">
    <property type="entry name" value="P-loop containing nucleoside triphosphate hydrolases"/>
    <property type="match status" value="1"/>
</dbReference>
<dbReference type="Pfam" id="PF00005">
    <property type="entry name" value="ABC_tran"/>
    <property type="match status" value="1"/>
</dbReference>
<keyword evidence="1" id="KW-0813">Transport</keyword>
<organism evidence="3">
    <name type="scientific">marine sediment metagenome</name>
    <dbReference type="NCBI Taxonomy" id="412755"/>
    <lineage>
        <taxon>unclassified sequences</taxon>
        <taxon>metagenomes</taxon>
        <taxon>ecological metagenomes</taxon>
    </lineage>
</organism>
<accession>X0YWZ4</accession>
<evidence type="ECO:0000313" key="3">
    <source>
        <dbReference type="EMBL" id="GAG61394.1"/>
    </source>
</evidence>
<dbReference type="InterPro" id="IPR027417">
    <property type="entry name" value="P-loop_NTPase"/>
</dbReference>
<dbReference type="AlphaFoldDB" id="X0YWZ4"/>